<dbReference type="EMBL" id="JACGCI010000081">
    <property type="protein sequence ID" value="KAF6747437.1"/>
    <property type="molecule type" value="Genomic_DNA"/>
</dbReference>
<feature type="signal peptide" evidence="2">
    <location>
        <begin position="1"/>
        <end position="16"/>
    </location>
</feature>
<gene>
    <name evidence="3" type="ORF">DFP72DRAFT_607301</name>
</gene>
<dbReference type="AlphaFoldDB" id="A0A8H6M0N9"/>
<sequence length="173" mass="19128">MGFSHSHFSPLSFVMAVSLIPWDFSLLDLSRDYRHAHCPAFGTRLILRRCACEAVIGHSEALDLSDIYPSTRDEDGWTHRRDGYQATRESRVPSPTSRCSQGGPRGSRSRFEGSWDSKRLSCGGNGCHYPSVLLAGRVEAPTSNDVAQFLRTPEALADKAFQSVHGVCTPYLP</sequence>
<keyword evidence="2" id="KW-0732">Signal</keyword>
<protein>
    <submittedName>
        <fullName evidence="3">Uncharacterized protein</fullName>
    </submittedName>
</protein>
<comment type="caution">
    <text evidence="3">The sequence shown here is derived from an EMBL/GenBank/DDBJ whole genome shotgun (WGS) entry which is preliminary data.</text>
</comment>
<organism evidence="3 4">
    <name type="scientific">Ephemerocybe angulata</name>
    <dbReference type="NCBI Taxonomy" id="980116"/>
    <lineage>
        <taxon>Eukaryota</taxon>
        <taxon>Fungi</taxon>
        <taxon>Dikarya</taxon>
        <taxon>Basidiomycota</taxon>
        <taxon>Agaricomycotina</taxon>
        <taxon>Agaricomycetes</taxon>
        <taxon>Agaricomycetidae</taxon>
        <taxon>Agaricales</taxon>
        <taxon>Agaricineae</taxon>
        <taxon>Psathyrellaceae</taxon>
        <taxon>Ephemerocybe</taxon>
    </lineage>
</organism>
<dbReference type="Proteomes" id="UP000521943">
    <property type="component" value="Unassembled WGS sequence"/>
</dbReference>
<name>A0A8H6M0N9_9AGAR</name>
<evidence type="ECO:0000256" key="1">
    <source>
        <dbReference type="SAM" id="MobiDB-lite"/>
    </source>
</evidence>
<evidence type="ECO:0000313" key="4">
    <source>
        <dbReference type="Proteomes" id="UP000521943"/>
    </source>
</evidence>
<keyword evidence="4" id="KW-1185">Reference proteome</keyword>
<feature type="region of interest" description="Disordered" evidence="1">
    <location>
        <begin position="84"/>
        <end position="114"/>
    </location>
</feature>
<evidence type="ECO:0000256" key="2">
    <source>
        <dbReference type="SAM" id="SignalP"/>
    </source>
</evidence>
<proteinExistence type="predicted"/>
<evidence type="ECO:0000313" key="3">
    <source>
        <dbReference type="EMBL" id="KAF6747437.1"/>
    </source>
</evidence>
<reference evidence="3 4" key="1">
    <citation type="submission" date="2020-07" db="EMBL/GenBank/DDBJ databases">
        <title>Comparative genomics of pyrophilous fungi reveals a link between fire events and developmental genes.</title>
        <authorList>
            <consortium name="DOE Joint Genome Institute"/>
            <person name="Steindorff A.S."/>
            <person name="Carver A."/>
            <person name="Calhoun S."/>
            <person name="Stillman K."/>
            <person name="Liu H."/>
            <person name="Lipzen A."/>
            <person name="Pangilinan J."/>
            <person name="Labutti K."/>
            <person name="Bruns T.D."/>
            <person name="Grigoriev I.V."/>
        </authorList>
    </citation>
    <scope>NUCLEOTIDE SEQUENCE [LARGE SCALE GENOMIC DNA]</scope>
    <source>
        <strain evidence="3 4">CBS 144469</strain>
    </source>
</reference>
<accession>A0A8H6M0N9</accession>
<feature type="chain" id="PRO_5034031327" evidence="2">
    <location>
        <begin position="17"/>
        <end position="173"/>
    </location>
</feature>